<name>D3FAQ0_CONWI</name>
<dbReference type="STRING" id="469383.Cwoe_2794"/>
<evidence type="ECO:0000256" key="2">
    <source>
        <dbReference type="ARBA" id="ARBA00022723"/>
    </source>
</evidence>
<dbReference type="SUPFAM" id="SSF102215">
    <property type="entry name" value="Creatininase"/>
    <property type="match status" value="1"/>
</dbReference>
<keyword evidence="2" id="KW-0479">Metal-binding</keyword>
<sequence length="255" mass="26110">MIELTSPQLAAVGSDEQAVGLIPLGAVEQHGPHLPVATDAIIARHLAGEVAARLTEPVLVAPVLPLGVSAHHLGFAGTVHLDAEAFGACVRAYADAMRDLGLRRVAIFSAHGGNFAAIAEVAASYADDPGVEVIAYTDFTRYLGAMRSGAGRAGVVVPDADTHAGGLETSQILYLERIFGLDPAGVPDGYAADEEGWVERMNAEGIAALSANGVLGLPRLATSPAGRAICAALADELAEWIREAFGLAQADGASS</sequence>
<proteinExistence type="inferred from homology"/>
<evidence type="ECO:0000256" key="3">
    <source>
        <dbReference type="ARBA" id="ARBA00022801"/>
    </source>
</evidence>
<evidence type="ECO:0000313" key="6">
    <source>
        <dbReference type="EMBL" id="ADB51213.1"/>
    </source>
</evidence>
<dbReference type="AlphaFoldDB" id="D3FAQ0"/>
<dbReference type="KEGG" id="cwo:Cwoe_2794"/>
<dbReference type="eggNOG" id="COG1402">
    <property type="taxonomic scope" value="Bacteria"/>
</dbReference>
<dbReference type="InterPro" id="IPR024087">
    <property type="entry name" value="Creatininase-like_sf"/>
</dbReference>
<organism evidence="6 7">
    <name type="scientific">Conexibacter woesei (strain DSM 14684 / CCUG 47730 / CIP 108061 / JCM 11494 / NBRC 100937 / ID131577)</name>
    <dbReference type="NCBI Taxonomy" id="469383"/>
    <lineage>
        <taxon>Bacteria</taxon>
        <taxon>Bacillati</taxon>
        <taxon>Actinomycetota</taxon>
        <taxon>Thermoleophilia</taxon>
        <taxon>Solirubrobacterales</taxon>
        <taxon>Conexibacteraceae</taxon>
        <taxon>Conexibacter</taxon>
    </lineage>
</organism>
<comment type="cofactor">
    <cofactor evidence="1">
        <name>Zn(2+)</name>
        <dbReference type="ChEBI" id="CHEBI:29105"/>
    </cofactor>
</comment>
<evidence type="ECO:0000256" key="1">
    <source>
        <dbReference type="ARBA" id="ARBA00001947"/>
    </source>
</evidence>
<dbReference type="Pfam" id="PF02633">
    <property type="entry name" value="Creatininase"/>
    <property type="match status" value="1"/>
</dbReference>
<keyword evidence="7" id="KW-1185">Reference proteome</keyword>
<keyword evidence="4" id="KW-0862">Zinc</keyword>
<dbReference type="PANTHER" id="PTHR35005:SF1">
    <property type="entry name" value="2-AMINO-5-FORMYLAMINO-6-RIBOSYLAMINOPYRIMIDIN-4(3H)-ONE 5'-MONOPHOSPHATE DEFORMYLASE"/>
    <property type="match status" value="1"/>
</dbReference>
<evidence type="ECO:0000256" key="4">
    <source>
        <dbReference type="ARBA" id="ARBA00022833"/>
    </source>
</evidence>
<dbReference type="EMBL" id="CP001854">
    <property type="protein sequence ID" value="ADB51213.1"/>
    <property type="molecule type" value="Genomic_DNA"/>
</dbReference>
<keyword evidence="3" id="KW-0378">Hydrolase</keyword>
<dbReference type="Gene3D" id="3.40.50.10310">
    <property type="entry name" value="Creatininase"/>
    <property type="match status" value="1"/>
</dbReference>
<dbReference type="GO" id="GO:0009231">
    <property type="term" value="P:riboflavin biosynthetic process"/>
    <property type="evidence" value="ECO:0007669"/>
    <property type="project" value="TreeGrafter"/>
</dbReference>
<reference evidence="7" key="2">
    <citation type="submission" date="2010-01" db="EMBL/GenBank/DDBJ databases">
        <title>The complete genome of Conexibacter woesei DSM 14684.</title>
        <authorList>
            <consortium name="US DOE Joint Genome Institute (JGI-PGF)"/>
            <person name="Lucas S."/>
            <person name="Copeland A."/>
            <person name="Lapidus A."/>
            <person name="Glavina del Rio T."/>
            <person name="Dalin E."/>
            <person name="Tice H."/>
            <person name="Bruce D."/>
            <person name="Goodwin L."/>
            <person name="Pitluck S."/>
            <person name="Kyrpides N."/>
            <person name="Mavromatis K."/>
            <person name="Ivanova N."/>
            <person name="Mikhailova N."/>
            <person name="Chertkov O."/>
            <person name="Brettin T."/>
            <person name="Detter J.C."/>
            <person name="Han C."/>
            <person name="Larimer F."/>
            <person name="Land M."/>
            <person name="Hauser L."/>
            <person name="Markowitz V."/>
            <person name="Cheng J.-F."/>
            <person name="Hugenholtz P."/>
            <person name="Woyke T."/>
            <person name="Wu D."/>
            <person name="Pukall R."/>
            <person name="Steenblock K."/>
            <person name="Schneider S."/>
            <person name="Klenk H.-P."/>
            <person name="Eisen J.A."/>
        </authorList>
    </citation>
    <scope>NUCLEOTIDE SEQUENCE [LARGE SCALE GENOMIC DNA]</scope>
    <source>
        <strain evidence="7">DSM 14684 / CIP 108061 / JCM 11494 / NBRC 100937 / ID131577</strain>
    </source>
</reference>
<dbReference type="InterPro" id="IPR003785">
    <property type="entry name" value="Creatininase/forma_Hydrolase"/>
</dbReference>
<evidence type="ECO:0000313" key="7">
    <source>
        <dbReference type="Proteomes" id="UP000008229"/>
    </source>
</evidence>
<dbReference type="Proteomes" id="UP000008229">
    <property type="component" value="Chromosome"/>
</dbReference>
<dbReference type="GO" id="GO:0016811">
    <property type="term" value="F:hydrolase activity, acting on carbon-nitrogen (but not peptide) bonds, in linear amides"/>
    <property type="evidence" value="ECO:0007669"/>
    <property type="project" value="TreeGrafter"/>
</dbReference>
<evidence type="ECO:0000256" key="5">
    <source>
        <dbReference type="ARBA" id="ARBA00024029"/>
    </source>
</evidence>
<accession>D3FAQ0</accession>
<gene>
    <name evidence="6" type="ordered locus">Cwoe_2794</name>
</gene>
<comment type="similarity">
    <text evidence="5">Belongs to the creatininase superfamily.</text>
</comment>
<dbReference type="HOGENOM" id="CLU_055029_2_0_11"/>
<protein>
    <submittedName>
        <fullName evidence="6">Creatininase</fullName>
    </submittedName>
</protein>
<dbReference type="GO" id="GO:0046872">
    <property type="term" value="F:metal ion binding"/>
    <property type="evidence" value="ECO:0007669"/>
    <property type="project" value="UniProtKB-KW"/>
</dbReference>
<dbReference type="PANTHER" id="PTHR35005">
    <property type="entry name" value="3-DEHYDRO-SCYLLO-INOSOSE HYDROLASE"/>
    <property type="match status" value="1"/>
</dbReference>
<reference evidence="6 7" key="1">
    <citation type="journal article" date="2010" name="Stand. Genomic Sci.">
        <title>Complete genome sequence of Conexibacter woesei type strain (ID131577).</title>
        <authorList>
            <person name="Pukall R."/>
            <person name="Lapidus A."/>
            <person name="Glavina Del Rio T."/>
            <person name="Copeland A."/>
            <person name="Tice H."/>
            <person name="Cheng J.-F."/>
            <person name="Lucas S."/>
            <person name="Chen F."/>
            <person name="Nolan M."/>
            <person name="Bruce D."/>
            <person name="Goodwin L."/>
            <person name="Pitluck S."/>
            <person name="Mavromatis K."/>
            <person name="Ivanova N."/>
            <person name="Ovchinnikova G."/>
            <person name="Pati A."/>
            <person name="Chen A."/>
            <person name="Palaniappan K."/>
            <person name="Land M."/>
            <person name="Hauser L."/>
            <person name="Chang Y.-J."/>
            <person name="Jeffries C.D."/>
            <person name="Chain P."/>
            <person name="Meincke L."/>
            <person name="Sims D."/>
            <person name="Brettin T."/>
            <person name="Detter J.C."/>
            <person name="Rohde M."/>
            <person name="Goeker M."/>
            <person name="Bristow J."/>
            <person name="Eisen J.A."/>
            <person name="Markowitz V."/>
            <person name="Kyrpides N.C."/>
            <person name="Klenk H.-P."/>
            <person name="Hugenholtz P."/>
        </authorList>
    </citation>
    <scope>NUCLEOTIDE SEQUENCE [LARGE SCALE GENOMIC DNA]</scope>
    <source>
        <strain evidence="7">DSM 14684 / CIP 108061 / JCM 11494 / NBRC 100937 / ID131577</strain>
    </source>
</reference>